<evidence type="ECO:0008006" key="4">
    <source>
        <dbReference type="Google" id="ProtNLM"/>
    </source>
</evidence>
<accession>A0ABV7QTR7</accession>
<name>A0ABV7QTR7_9PSEU</name>
<evidence type="ECO:0000256" key="1">
    <source>
        <dbReference type="SAM" id="Phobius"/>
    </source>
</evidence>
<reference evidence="3" key="1">
    <citation type="journal article" date="2019" name="Int. J. Syst. Evol. Microbiol.">
        <title>The Global Catalogue of Microorganisms (GCM) 10K type strain sequencing project: providing services to taxonomists for standard genome sequencing and annotation.</title>
        <authorList>
            <consortium name="The Broad Institute Genomics Platform"/>
            <consortium name="The Broad Institute Genome Sequencing Center for Infectious Disease"/>
            <person name="Wu L."/>
            <person name="Ma J."/>
        </authorList>
    </citation>
    <scope>NUCLEOTIDE SEQUENCE [LARGE SCALE GENOMIC DNA]</scope>
    <source>
        <strain evidence="3">CGMCC 4.7682</strain>
    </source>
</reference>
<protein>
    <recommendedName>
        <fullName evidence="4">LPXTG cell wall anchor domain-containing protein</fullName>
    </recommendedName>
</protein>
<keyword evidence="1" id="KW-0472">Membrane</keyword>
<keyword evidence="1" id="KW-0812">Transmembrane</keyword>
<comment type="caution">
    <text evidence="2">The sequence shown here is derived from an EMBL/GenBank/DDBJ whole genome shotgun (WGS) entry which is preliminary data.</text>
</comment>
<evidence type="ECO:0000313" key="3">
    <source>
        <dbReference type="Proteomes" id="UP001595764"/>
    </source>
</evidence>
<sequence length="64" mass="6829">MKKKSIVVMTGIIGAFLAIFASLFIFLQENPGSGEQANLIGIILVLAGVVIFLLASLILAKKRK</sequence>
<proteinExistence type="predicted"/>
<feature type="transmembrane region" description="Helical" evidence="1">
    <location>
        <begin position="7"/>
        <end position="27"/>
    </location>
</feature>
<dbReference type="EMBL" id="JBHRWI010000069">
    <property type="protein sequence ID" value="MFC3516706.1"/>
    <property type="molecule type" value="Genomic_DNA"/>
</dbReference>
<dbReference type="RefSeq" id="WP_377875804.1">
    <property type="nucleotide sequence ID" value="NZ_JBHMAY010000085.1"/>
</dbReference>
<feature type="transmembrane region" description="Helical" evidence="1">
    <location>
        <begin position="39"/>
        <end position="60"/>
    </location>
</feature>
<keyword evidence="3" id="KW-1185">Reference proteome</keyword>
<evidence type="ECO:0000313" key="2">
    <source>
        <dbReference type="EMBL" id="MFC3516706.1"/>
    </source>
</evidence>
<gene>
    <name evidence="2" type="ORF">ACFORO_41535</name>
</gene>
<dbReference type="Proteomes" id="UP001595764">
    <property type="component" value="Unassembled WGS sequence"/>
</dbReference>
<organism evidence="2 3">
    <name type="scientific">Amycolatopsis halotolerans</name>
    <dbReference type="NCBI Taxonomy" id="330083"/>
    <lineage>
        <taxon>Bacteria</taxon>
        <taxon>Bacillati</taxon>
        <taxon>Actinomycetota</taxon>
        <taxon>Actinomycetes</taxon>
        <taxon>Pseudonocardiales</taxon>
        <taxon>Pseudonocardiaceae</taxon>
        <taxon>Amycolatopsis</taxon>
    </lineage>
</organism>
<keyword evidence="1" id="KW-1133">Transmembrane helix</keyword>